<evidence type="ECO:0000256" key="2">
    <source>
        <dbReference type="PROSITE-ProRule" id="PRU00124"/>
    </source>
</evidence>
<keyword evidence="1 2" id="KW-1015">Disulfide bond</keyword>
<protein>
    <submittedName>
        <fullName evidence="5">MAM and LDL-receptor class A domain-containing protein 2</fullName>
    </submittedName>
</protein>
<accession>A0A8J4XSC5</accession>
<dbReference type="InterPro" id="IPR002172">
    <property type="entry name" value="LDrepeatLR_classA_rpt"/>
</dbReference>
<evidence type="ECO:0000313" key="5">
    <source>
        <dbReference type="EMBL" id="KAG0713278.1"/>
    </source>
</evidence>
<dbReference type="GO" id="GO:0016020">
    <property type="term" value="C:membrane"/>
    <property type="evidence" value="ECO:0007669"/>
    <property type="project" value="InterPro"/>
</dbReference>
<evidence type="ECO:0000259" key="4">
    <source>
        <dbReference type="PROSITE" id="PS50060"/>
    </source>
</evidence>
<evidence type="ECO:0000313" key="6">
    <source>
        <dbReference type="Proteomes" id="UP000770661"/>
    </source>
</evidence>
<dbReference type="Pfam" id="PF00629">
    <property type="entry name" value="MAM"/>
    <property type="match status" value="1"/>
</dbReference>
<evidence type="ECO:0000256" key="3">
    <source>
        <dbReference type="SAM" id="MobiDB-lite"/>
    </source>
</evidence>
<name>A0A8J4XSC5_CHIOP</name>
<dbReference type="EMBL" id="JACEEZ010021606">
    <property type="protein sequence ID" value="KAG0713278.1"/>
    <property type="molecule type" value="Genomic_DNA"/>
</dbReference>
<proteinExistence type="predicted"/>
<feature type="disulfide bond" evidence="2">
    <location>
        <begin position="75"/>
        <end position="93"/>
    </location>
</feature>
<dbReference type="InterPro" id="IPR036055">
    <property type="entry name" value="LDL_receptor-like_sf"/>
</dbReference>
<dbReference type="AlphaFoldDB" id="A0A8J4XSC5"/>
<dbReference type="OrthoDB" id="73209at2759"/>
<gene>
    <name evidence="5" type="primary">MLRP2_2</name>
    <name evidence="5" type="ORF">GWK47_016551</name>
</gene>
<comment type="caution">
    <text evidence="5">The sequence shown here is derived from an EMBL/GenBank/DDBJ whole genome shotgun (WGS) entry which is preliminary data.</text>
</comment>
<dbReference type="Gene3D" id="2.60.120.200">
    <property type="match status" value="2"/>
</dbReference>
<dbReference type="InterPro" id="IPR013320">
    <property type="entry name" value="ConA-like_dom_sf"/>
</dbReference>
<dbReference type="SUPFAM" id="SSF57424">
    <property type="entry name" value="LDL receptor-like module"/>
    <property type="match status" value="1"/>
</dbReference>
<keyword evidence="6" id="KW-1185">Reference proteome</keyword>
<dbReference type="InterPro" id="IPR051560">
    <property type="entry name" value="MAM_domain-containing"/>
</dbReference>
<feature type="disulfide bond" evidence="2">
    <location>
        <begin position="87"/>
        <end position="102"/>
    </location>
</feature>
<dbReference type="PANTHER" id="PTHR23282:SF146">
    <property type="entry name" value="RT07201P-RELATED"/>
    <property type="match status" value="1"/>
</dbReference>
<evidence type="ECO:0000256" key="1">
    <source>
        <dbReference type="ARBA" id="ARBA00023157"/>
    </source>
</evidence>
<dbReference type="PANTHER" id="PTHR23282">
    <property type="entry name" value="APICAL ENDOSOMAL GLYCOPROTEIN PRECURSOR"/>
    <property type="match status" value="1"/>
</dbReference>
<dbReference type="SMART" id="SM00137">
    <property type="entry name" value="MAM"/>
    <property type="match status" value="1"/>
</dbReference>
<dbReference type="PROSITE" id="PS50068">
    <property type="entry name" value="LDLRA_2"/>
    <property type="match status" value="1"/>
</dbReference>
<organism evidence="5 6">
    <name type="scientific">Chionoecetes opilio</name>
    <name type="common">Atlantic snow crab</name>
    <name type="synonym">Cancer opilio</name>
    <dbReference type="NCBI Taxonomy" id="41210"/>
    <lineage>
        <taxon>Eukaryota</taxon>
        <taxon>Metazoa</taxon>
        <taxon>Ecdysozoa</taxon>
        <taxon>Arthropoda</taxon>
        <taxon>Crustacea</taxon>
        <taxon>Multicrustacea</taxon>
        <taxon>Malacostraca</taxon>
        <taxon>Eumalacostraca</taxon>
        <taxon>Eucarida</taxon>
        <taxon>Decapoda</taxon>
        <taxon>Pleocyemata</taxon>
        <taxon>Brachyura</taxon>
        <taxon>Eubrachyura</taxon>
        <taxon>Majoidea</taxon>
        <taxon>Majidae</taxon>
        <taxon>Chionoecetes</taxon>
    </lineage>
</organism>
<dbReference type="SUPFAM" id="SSF49899">
    <property type="entry name" value="Concanavalin A-like lectins/glucanases"/>
    <property type="match status" value="1"/>
</dbReference>
<dbReference type="Proteomes" id="UP000770661">
    <property type="component" value="Unassembled WGS sequence"/>
</dbReference>
<feature type="region of interest" description="Disordered" evidence="3">
    <location>
        <begin position="290"/>
        <end position="321"/>
    </location>
</feature>
<feature type="domain" description="MAM" evidence="4">
    <location>
        <begin position="109"/>
        <end position="287"/>
    </location>
</feature>
<dbReference type="CDD" id="cd00112">
    <property type="entry name" value="LDLa"/>
    <property type="match status" value="1"/>
</dbReference>
<reference evidence="5" key="1">
    <citation type="submission" date="2020-07" db="EMBL/GenBank/DDBJ databases">
        <title>The High-quality genome of the commercially important snow crab, Chionoecetes opilio.</title>
        <authorList>
            <person name="Jeong J.-H."/>
            <person name="Ryu S."/>
        </authorList>
    </citation>
    <scope>NUCLEOTIDE SEQUENCE</scope>
    <source>
        <strain evidence="5">MADBK_172401_WGS</strain>
        <tissue evidence="5">Digestive gland</tissue>
    </source>
</reference>
<comment type="caution">
    <text evidence="2">Lacks conserved residue(s) required for the propagation of feature annotation.</text>
</comment>
<dbReference type="InterPro" id="IPR000998">
    <property type="entry name" value="MAM_dom"/>
</dbReference>
<sequence length="448" mass="50279">MPLSYLIINNHGKTKNAKTDWSKMSMPLGKPSKPFKLYIEVMLSNKSPTHVAIDNIKLVDCFDTRPKGPCTGIMCRNSDCIGEDSLCDITRDCSEGVDEAECEYEPKGSRCDFEEDWCGWRNVEDDHMDFKRNHGPTSSEYTGPVSDHTYKNESGFYMLSVLPRKGELGEHGVLESPLFTQPPCYHNNPESNYFESCKLRLYFHKLGTHQGTMIVKAVEFNLMNKEVDEHFISHIHGQTGEQWQRLTTSLPRNMYNSYRIRISNVRGPRYRGDLGIDDISLSPQCFDRRVDPQEVSRCPPSEREHAPPEDPAHHLHSSRGRGRQTLYTFAAINSLNVIGGRARQVNTSRRLIGCLEGGGRLVLSSHWSPSDPPGLALSVALPLTPSIAPDVGLQRPQKHGPAKSQEAPQRMRDTHSGPQSTGRKNLGESAGWPVGQAWWSLVKGQQGE</sequence>
<dbReference type="PROSITE" id="PS50060">
    <property type="entry name" value="MAM_2"/>
    <property type="match status" value="1"/>
</dbReference>
<dbReference type="CDD" id="cd06263">
    <property type="entry name" value="MAM"/>
    <property type="match status" value="1"/>
</dbReference>
<feature type="compositionally biased region" description="Basic and acidic residues" evidence="3">
    <location>
        <begin position="290"/>
        <end position="313"/>
    </location>
</feature>
<feature type="region of interest" description="Disordered" evidence="3">
    <location>
        <begin position="389"/>
        <end position="432"/>
    </location>
</feature>
<dbReference type="FunFam" id="2.60.120.200:FF:000193">
    <property type="entry name" value="Tyrosine-protein kinase receptor"/>
    <property type="match status" value="1"/>
</dbReference>